<evidence type="ECO:0000256" key="6">
    <source>
        <dbReference type="PIRSR" id="PIRSR000097-3"/>
    </source>
</evidence>
<evidence type="ECO:0000256" key="1">
    <source>
        <dbReference type="ARBA" id="ARBA00007905"/>
    </source>
</evidence>
<dbReference type="InterPro" id="IPR036812">
    <property type="entry name" value="NAD(P)_OxRdtase_dom_sf"/>
</dbReference>
<accession>A0A222ENV4</accession>
<reference evidence="8 9" key="1">
    <citation type="submission" date="2017-07" db="EMBL/GenBank/DDBJ databases">
        <title>Complete genome sequence of Spiroplasma corruscae EC-1 (DSM 19793).</title>
        <authorList>
            <person name="Tsai Y.-M."/>
            <person name="Lo W.-S."/>
            <person name="Kuo C.-H."/>
        </authorList>
    </citation>
    <scope>NUCLEOTIDE SEQUENCE [LARGE SCALE GENOMIC DNA]</scope>
    <source>
        <strain evidence="8 9">EC-1</strain>
    </source>
</reference>
<evidence type="ECO:0000256" key="2">
    <source>
        <dbReference type="ARBA" id="ARBA00022857"/>
    </source>
</evidence>
<feature type="site" description="Lowers pKa of active site Tyr" evidence="6">
    <location>
        <position position="79"/>
    </location>
</feature>
<dbReference type="InterPro" id="IPR023210">
    <property type="entry name" value="NADP_OxRdtase_dom"/>
</dbReference>
<evidence type="ECO:0000256" key="3">
    <source>
        <dbReference type="ARBA" id="ARBA00023002"/>
    </source>
</evidence>
<name>A0A222ENV4_9MOLU</name>
<gene>
    <name evidence="8" type="ORF">SCORR_v1c04050</name>
</gene>
<organism evidence="8 9">
    <name type="scientific">Spiroplasma corruscae</name>
    <dbReference type="NCBI Taxonomy" id="216934"/>
    <lineage>
        <taxon>Bacteria</taxon>
        <taxon>Bacillati</taxon>
        <taxon>Mycoplasmatota</taxon>
        <taxon>Mollicutes</taxon>
        <taxon>Entomoplasmatales</taxon>
        <taxon>Spiroplasmataceae</taxon>
        <taxon>Spiroplasma</taxon>
    </lineage>
</organism>
<protein>
    <submittedName>
        <fullName evidence="8">Aldo/keto reductase</fullName>
    </submittedName>
</protein>
<dbReference type="SUPFAM" id="SSF51430">
    <property type="entry name" value="NAD(P)-linked oxidoreductase"/>
    <property type="match status" value="1"/>
</dbReference>
<dbReference type="PROSITE" id="PS00062">
    <property type="entry name" value="ALDOKETO_REDUCTASE_2"/>
    <property type="match status" value="1"/>
</dbReference>
<dbReference type="GO" id="GO:0016616">
    <property type="term" value="F:oxidoreductase activity, acting on the CH-OH group of donors, NAD or NADP as acceptor"/>
    <property type="evidence" value="ECO:0007669"/>
    <property type="project" value="UniProtKB-ARBA"/>
</dbReference>
<dbReference type="AlphaFoldDB" id="A0A222ENV4"/>
<dbReference type="Proteomes" id="UP000203229">
    <property type="component" value="Chromosome"/>
</dbReference>
<keyword evidence="3" id="KW-0560">Oxidoreductase</keyword>
<dbReference type="PRINTS" id="PR00069">
    <property type="entry name" value="ALDKETRDTASE"/>
</dbReference>
<dbReference type="KEGG" id="scou:SCORR_v1c04050"/>
<dbReference type="PROSITE" id="PS00063">
    <property type="entry name" value="ALDOKETO_REDUCTASE_3"/>
    <property type="match status" value="1"/>
</dbReference>
<dbReference type="Gene3D" id="3.20.20.100">
    <property type="entry name" value="NADP-dependent oxidoreductase domain"/>
    <property type="match status" value="1"/>
</dbReference>
<evidence type="ECO:0000313" key="8">
    <source>
        <dbReference type="EMBL" id="ASP28179.1"/>
    </source>
</evidence>
<feature type="domain" description="NADP-dependent oxidoreductase" evidence="7">
    <location>
        <begin position="20"/>
        <end position="261"/>
    </location>
</feature>
<proteinExistence type="inferred from homology"/>
<dbReference type="EMBL" id="CP022535">
    <property type="protein sequence ID" value="ASP28179.1"/>
    <property type="molecule type" value="Genomic_DNA"/>
</dbReference>
<feature type="binding site" evidence="5">
    <location>
        <position position="112"/>
    </location>
    <ligand>
        <name>substrate</name>
    </ligand>
</feature>
<dbReference type="InterPro" id="IPR020471">
    <property type="entry name" value="AKR"/>
</dbReference>
<keyword evidence="9" id="KW-1185">Reference proteome</keyword>
<sequence>MSNILKEKYKMNNGIMIPKVGLGTYKLTSEQECIDVIKEAINIGYQLIDTAKIYENHKTIAKALKECNYKREDLFITSKIWNSDHKYEDTKKAIDLILEELNLDYIDLLLIHWPTEYRLECYKALEEAVDDGKVKSIGVSNFQKHHLDELMQNCRIKPVINQIELHPALRNKEVVDACKKYNILVESWGTMIRGKCFEIKEIQDIAKKYNKTEAQVCLRWAYELGYIIIPKSSKLKRILENIQIEDFSLTKEDLLLIEGIEEFRDGPDPDNFNF</sequence>
<dbReference type="CDD" id="cd19071">
    <property type="entry name" value="AKR_AKR1-5-like"/>
    <property type="match status" value="1"/>
</dbReference>
<comment type="similarity">
    <text evidence="1">Belongs to the aldo/keto reductase family.</text>
</comment>
<dbReference type="OrthoDB" id="9804790at2"/>
<dbReference type="FunFam" id="3.20.20.100:FF:000015">
    <property type="entry name" value="Oxidoreductase, aldo/keto reductase family"/>
    <property type="match status" value="1"/>
</dbReference>
<dbReference type="Pfam" id="PF00248">
    <property type="entry name" value="Aldo_ket_red"/>
    <property type="match status" value="1"/>
</dbReference>
<evidence type="ECO:0000256" key="5">
    <source>
        <dbReference type="PIRSR" id="PIRSR000097-2"/>
    </source>
</evidence>
<dbReference type="PANTHER" id="PTHR43827:SF3">
    <property type="entry name" value="NADP-DEPENDENT OXIDOREDUCTASE DOMAIN-CONTAINING PROTEIN"/>
    <property type="match status" value="1"/>
</dbReference>
<evidence type="ECO:0000259" key="7">
    <source>
        <dbReference type="Pfam" id="PF00248"/>
    </source>
</evidence>
<feature type="active site" description="Proton donor" evidence="4">
    <location>
        <position position="54"/>
    </location>
</feature>
<evidence type="ECO:0000313" key="9">
    <source>
        <dbReference type="Proteomes" id="UP000203229"/>
    </source>
</evidence>
<dbReference type="PIRSF" id="PIRSF000097">
    <property type="entry name" value="AKR"/>
    <property type="match status" value="1"/>
</dbReference>
<dbReference type="InterPro" id="IPR018170">
    <property type="entry name" value="Aldo/ket_reductase_CS"/>
</dbReference>
<dbReference type="PANTHER" id="PTHR43827">
    <property type="entry name" value="2,5-DIKETO-D-GLUCONIC ACID REDUCTASE"/>
    <property type="match status" value="1"/>
</dbReference>
<evidence type="ECO:0000256" key="4">
    <source>
        <dbReference type="PIRSR" id="PIRSR000097-1"/>
    </source>
</evidence>
<keyword evidence="2" id="KW-0521">NADP</keyword>
<dbReference type="RefSeq" id="WP_094048681.1">
    <property type="nucleotide sequence ID" value="NZ_CP022535.1"/>
</dbReference>